<reference evidence="1" key="1">
    <citation type="submission" date="2023-05" db="EMBL/GenBank/DDBJ databases">
        <title>Anaerotaeda fermentans gen. nov., sp. nov., a novel anaerobic planctomycete of the new family within the order Sedimentisphaerales isolated from Taman Peninsula, Russia.</title>
        <authorList>
            <person name="Khomyakova M.A."/>
            <person name="Merkel A.Y."/>
            <person name="Slobodkin A.I."/>
        </authorList>
    </citation>
    <scope>NUCLEOTIDE SEQUENCE</scope>
    <source>
        <strain evidence="1">M17dextr</strain>
    </source>
</reference>
<protein>
    <submittedName>
        <fullName evidence="1">Uncharacterized protein</fullName>
    </submittedName>
</protein>
<evidence type="ECO:0000313" key="1">
    <source>
        <dbReference type="EMBL" id="MDI6448837.1"/>
    </source>
</evidence>
<gene>
    <name evidence="1" type="ORF">QJ522_07245</name>
</gene>
<keyword evidence="2" id="KW-1185">Reference proteome</keyword>
<dbReference type="Proteomes" id="UP001431776">
    <property type="component" value="Unassembled WGS sequence"/>
</dbReference>
<comment type="caution">
    <text evidence="1">The sequence shown here is derived from an EMBL/GenBank/DDBJ whole genome shotgun (WGS) entry which is preliminary data.</text>
</comment>
<evidence type="ECO:0000313" key="2">
    <source>
        <dbReference type="Proteomes" id="UP001431776"/>
    </source>
</evidence>
<sequence>MDRSIGFLKRGVADLNLTGERRHRRELALSRLENGILDSRPFLIDAQLVLLEPTEEVGLILWTFDEDQDLRGLRITEVHSAPDGTTTTLEEDYPIHAASLVGPIVESLLYPVQRRTQGQQKDEAAWRDYMLWALDEVICRFVDKRETESPDMPLPPIYVSVPKANEVRVLARLYDRAGNESESLEIPVPYWSRQRPSGDIGDNR</sequence>
<proteinExistence type="predicted"/>
<accession>A0AAW6TT12</accession>
<organism evidence="1 2">
    <name type="scientific">Anaerobaca lacustris</name>
    <dbReference type="NCBI Taxonomy" id="3044600"/>
    <lineage>
        <taxon>Bacteria</taxon>
        <taxon>Pseudomonadati</taxon>
        <taxon>Planctomycetota</taxon>
        <taxon>Phycisphaerae</taxon>
        <taxon>Sedimentisphaerales</taxon>
        <taxon>Anaerobacaceae</taxon>
        <taxon>Anaerobaca</taxon>
    </lineage>
</organism>
<name>A0AAW6TT12_9BACT</name>
<dbReference type="EMBL" id="JASCXX010000007">
    <property type="protein sequence ID" value="MDI6448837.1"/>
    <property type="molecule type" value="Genomic_DNA"/>
</dbReference>
<dbReference type="RefSeq" id="WP_349244248.1">
    <property type="nucleotide sequence ID" value="NZ_JASCXX010000007.1"/>
</dbReference>
<dbReference type="AlphaFoldDB" id="A0AAW6TT12"/>